<keyword evidence="5" id="KW-0641">Proline biosynthesis</keyword>
<keyword evidence="12" id="KW-1185">Reference proteome</keyword>
<dbReference type="GO" id="GO:0004587">
    <property type="term" value="F:ornithine aminotransferase activity"/>
    <property type="evidence" value="ECO:0007669"/>
    <property type="project" value="UniProtKB-EC"/>
</dbReference>
<dbReference type="InterPro" id="IPR015424">
    <property type="entry name" value="PyrdxlP-dep_Trfase"/>
</dbReference>
<evidence type="ECO:0000256" key="7">
    <source>
        <dbReference type="ARBA" id="ARBA00022898"/>
    </source>
</evidence>
<keyword evidence="6 11" id="KW-0808">Transferase</keyword>
<dbReference type="InterPro" id="IPR005814">
    <property type="entry name" value="Aminotrans_3"/>
</dbReference>
<accession>A0A5R9FIJ5</accession>
<comment type="pathway">
    <text evidence="2">Amino-acid biosynthesis; L-proline biosynthesis; L-glutamate 5-semialdehyde from L-ornithine: step 1/1.</text>
</comment>
<dbReference type="Gene3D" id="3.90.1150.10">
    <property type="entry name" value="Aspartate Aminotransferase, domain 1"/>
    <property type="match status" value="1"/>
</dbReference>
<keyword evidence="7 9" id="KW-0663">Pyridoxal phosphate</keyword>
<name>A0A5R9FIJ5_9ACTN</name>
<dbReference type="InterPro" id="IPR049704">
    <property type="entry name" value="Aminotrans_3_PPA_site"/>
</dbReference>
<dbReference type="Pfam" id="PF00202">
    <property type="entry name" value="Aminotran_3"/>
    <property type="match status" value="1"/>
</dbReference>
<dbReference type="EMBL" id="VBZC01000027">
    <property type="protein sequence ID" value="TLS43652.1"/>
    <property type="molecule type" value="Genomic_DNA"/>
</dbReference>
<dbReference type="AlphaFoldDB" id="A0A5R9FIJ5"/>
<dbReference type="InterPro" id="IPR015421">
    <property type="entry name" value="PyrdxlP-dep_Trfase_major"/>
</dbReference>
<dbReference type="Gene3D" id="3.40.640.10">
    <property type="entry name" value="Type I PLP-dependent aspartate aminotransferase-like (Major domain)"/>
    <property type="match status" value="1"/>
</dbReference>
<dbReference type="NCBIfam" id="TIGR01885">
    <property type="entry name" value="Orn_aminotrans"/>
    <property type="match status" value="1"/>
</dbReference>
<dbReference type="RefSeq" id="WP_138047254.1">
    <property type="nucleotide sequence ID" value="NZ_VBZC01000027.1"/>
</dbReference>
<dbReference type="InterPro" id="IPR010164">
    <property type="entry name" value="Orn_aminotrans"/>
</dbReference>
<feature type="region of interest" description="Disordered" evidence="10">
    <location>
        <begin position="1"/>
        <end position="21"/>
    </location>
</feature>
<evidence type="ECO:0000256" key="8">
    <source>
        <dbReference type="ARBA" id="ARBA00030587"/>
    </source>
</evidence>
<protein>
    <recommendedName>
        <fullName evidence="3">ornithine aminotransferase</fullName>
        <ecNumber evidence="3">2.6.1.13</ecNumber>
    </recommendedName>
    <alternativeName>
        <fullName evidence="8">Ornithine--oxo-acid aminotransferase</fullName>
    </alternativeName>
</protein>
<dbReference type="EC" id="2.6.1.13" evidence="3"/>
<dbReference type="CDD" id="cd00610">
    <property type="entry name" value="OAT_like"/>
    <property type="match status" value="1"/>
</dbReference>
<proteinExistence type="inferred from homology"/>
<dbReference type="GO" id="GO:0030170">
    <property type="term" value="F:pyridoxal phosphate binding"/>
    <property type="evidence" value="ECO:0007669"/>
    <property type="project" value="InterPro"/>
</dbReference>
<dbReference type="InterPro" id="IPR050103">
    <property type="entry name" value="Class-III_PLP-dep_AT"/>
</dbReference>
<evidence type="ECO:0000256" key="1">
    <source>
        <dbReference type="ARBA" id="ARBA00001933"/>
    </source>
</evidence>
<dbReference type="SUPFAM" id="SSF53383">
    <property type="entry name" value="PLP-dependent transferases"/>
    <property type="match status" value="1"/>
</dbReference>
<reference evidence="11 12" key="1">
    <citation type="submission" date="2019-05" db="EMBL/GenBank/DDBJ databases">
        <title>Streptomyces sp. NEAU-C151, a novel actinomycete isolated from soil.</title>
        <authorList>
            <person name="Han L."/>
            <person name="Jiang H."/>
        </authorList>
    </citation>
    <scope>NUCLEOTIDE SEQUENCE [LARGE SCALE GENOMIC DNA]</scope>
    <source>
        <strain evidence="11 12">NEAU-C151</strain>
    </source>
</reference>
<comment type="similarity">
    <text evidence="9">Belongs to the class-III pyridoxal-phosphate-dependent aminotransferase family.</text>
</comment>
<comment type="cofactor">
    <cofactor evidence="1">
        <name>pyridoxal 5'-phosphate</name>
        <dbReference type="ChEBI" id="CHEBI:597326"/>
    </cofactor>
</comment>
<dbReference type="Proteomes" id="UP000305906">
    <property type="component" value="Unassembled WGS sequence"/>
</dbReference>
<gene>
    <name evidence="11" type="primary">rocD</name>
    <name evidence="11" type="ORF">FE633_24005</name>
</gene>
<evidence type="ECO:0000256" key="2">
    <source>
        <dbReference type="ARBA" id="ARBA00004998"/>
    </source>
</evidence>
<dbReference type="PROSITE" id="PS00600">
    <property type="entry name" value="AA_TRANSFER_CLASS_3"/>
    <property type="match status" value="1"/>
</dbReference>
<keyword evidence="5" id="KW-0028">Amino-acid biosynthesis</keyword>
<evidence type="ECO:0000313" key="11">
    <source>
        <dbReference type="EMBL" id="TLS43652.1"/>
    </source>
</evidence>
<comment type="caution">
    <text evidence="11">The sequence shown here is derived from an EMBL/GenBank/DDBJ whole genome shotgun (WGS) entry which is preliminary data.</text>
</comment>
<dbReference type="FunFam" id="3.40.640.10:FF:000011">
    <property type="entry name" value="Ornithine aminotransferase"/>
    <property type="match status" value="1"/>
</dbReference>
<dbReference type="GO" id="GO:0042802">
    <property type="term" value="F:identical protein binding"/>
    <property type="evidence" value="ECO:0007669"/>
    <property type="project" value="TreeGrafter"/>
</dbReference>
<dbReference type="PANTHER" id="PTHR11986">
    <property type="entry name" value="AMINOTRANSFERASE CLASS III"/>
    <property type="match status" value="1"/>
</dbReference>
<dbReference type="UniPathway" id="UPA00098">
    <property type="reaction ID" value="UER00358"/>
</dbReference>
<evidence type="ECO:0000256" key="10">
    <source>
        <dbReference type="SAM" id="MobiDB-lite"/>
    </source>
</evidence>
<evidence type="ECO:0000313" key="12">
    <source>
        <dbReference type="Proteomes" id="UP000305906"/>
    </source>
</evidence>
<evidence type="ECO:0000256" key="4">
    <source>
        <dbReference type="ARBA" id="ARBA00022576"/>
    </source>
</evidence>
<evidence type="ECO:0000256" key="9">
    <source>
        <dbReference type="RuleBase" id="RU003560"/>
    </source>
</evidence>
<evidence type="ECO:0000256" key="6">
    <source>
        <dbReference type="ARBA" id="ARBA00022679"/>
    </source>
</evidence>
<feature type="compositionally biased region" description="Low complexity" evidence="10">
    <location>
        <begin position="1"/>
        <end position="14"/>
    </location>
</feature>
<sequence>MTVAPSRSLRSSGRASDRSSAELIRAEEPVLAHNYHPLPVVVAHAEGTWVEDVEGRRYLDMLAGYSALNFGHRHPALIEAAHRQLDQLTLTSRAFHNDRLAEFAESLAELTGLDMVLPMNTGAEAVESGIKVARKWAYEVKGVPADRATIVVAADNFHGRTTTIVSFSTDETARAGFGPFTPGFRVVPYNDLAALEAAVDETTAAVLIEPIQGEAGVVIPDDGYLTGVRELTRRAGCLFIADEIQSGLGRTGRTLAVEHEAVVPDVLLLGKALGGGIVPVSAVVARREVLRVLRPGEHGSTFGGNPLAAAVGSAVVELLSTGEFQRAAAELGTVLRDGLTSLQDKGVGVRGFRARGLWAGVDIDPAIGTGRDISERLMREGILVKDTHGSTIRLAPPLTITAGELRSALGALEKVLTEGVEQGVTEEV</sequence>
<keyword evidence="4 11" id="KW-0032">Aminotransferase</keyword>
<evidence type="ECO:0000256" key="3">
    <source>
        <dbReference type="ARBA" id="ARBA00012924"/>
    </source>
</evidence>
<dbReference type="GO" id="GO:0055129">
    <property type="term" value="P:L-proline biosynthetic process"/>
    <property type="evidence" value="ECO:0007669"/>
    <property type="project" value="UniProtKB-UniPathway"/>
</dbReference>
<evidence type="ECO:0000256" key="5">
    <source>
        <dbReference type="ARBA" id="ARBA00022650"/>
    </source>
</evidence>
<dbReference type="InterPro" id="IPR015422">
    <property type="entry name" value="PyrdxlP-dep_Trfase_small"/>
</dbReference>
<dbReference type="PANTHER" id="PTHR11986:SF18">
    <property type="entry name" value="ORNITHINE AMINOTRANSFERASE, MITOCHONDRIAL"/>
    <property type="match status" value="1"/>
</dbReference>
<dbReference type="PIRSF" id="PIRSF000521">
    <property type="entry name" value="Transaminase_4ab_Lys_Orn"/>
    <property type="match status" value="1"/>
</dbReference>
<organism evidence="11 12">
    <name type="scientific">Streptomyces montanus</name>
    <dbReference type="NCBI Taxonomy" id="2580423"/>
    <lineage>
        <taxon>Bacteria</taxon>
        <taxon>Bacillati</taxon>
        <taxon>Actinomycetota</taxon>
        <taxon>Actinomycetes</taxon>
        <taxon>Kitasatosporales</taxon>
        <taxon>Streptomycetaceae</taxon>
        <taxon>Streptomyces</taxon>
    </lineage>
</organism>